<reference evidence="3 4" key="1">
    <citation type="submission" date="2019-07" db="EMBL/GenBank/DDBJ databases">
        <authorList>
            <person name="Duangmal K."/>
            <person name="Teo W.F.A."/>
        </authorList>
    </citation>
    <scope>NUCLEOTIDE SEQUENCE [LARGE SCALE GENOMIC DNA]</scope>
    <source>
        <strain evidence="3 4">TBRC 6029</strain>
    </source>
</reference>
<dbReference type="Gene3D" id="1.10.1660.10">
    <property type="match status" value="1"/>
</dbReference>
<dbReference type="PROSITE" id="PS00552">
    <property type="entry name" value="HTH_MERR_1"/>
    <property type="match status" value="1"/>
</dbReference>
<comment type="caution">
    <text evidence="3">The sequence shown here is derived from an EMBL/GenBank/DDBJ whole genome shotgun (WGS) entry which is preliminary data.</text>
</comment>
<dbReference type="AlphaFoldDB" id="A0A558C5I1"/>
<sequence>MRIGELSRRTGVSRRLLRYYEDQGLLVSARAASGQRHYNDDHVRRVELIRAFLAAGLSTRTIAEMVPCMAEPSTSKARRALVTMERERNRLSSAIDSLAVARAALDDLIDVNRNYLDEHSPVAH</sequence>
<dbReference type="OrthoDB" id="4567915at2"/>
<dbReference type="InterPro" id="IPR009061">
    <property type="entry name" value="DNA-bd_dom_put_sf"/>
</dbReference>
<evidence type="ECO:0000313" key="4">
    <source>
        <dbReference type="Proteomes" id="UP000320011"/>
    </source>
</evidence>
<protein>
    <submittedName>
        <fullName evidence="3">MerR family transcriptional regulator</fullName>
    </submittedName>
</protein>
<dbReference type="Pfam" id="PF13411">
    <property type="entry name" value="MerR_1"/>
    <property type="match status" value="1"/>
</dbReference>
<evidence type="ECO:0000256" key="1">
    <source>
        <dbReference type="ARBA" id="ARBA00023125"/>
    </source>
</evidence>
<dbReference type="Proteomes" id="UP000320011">
    <property type="component" value="Unassembled WGS sequence"/>
</dbReference>
<dbReference type="PROSITE" id="PS50937">
    <property type="entry name" value="HTH_MERR_2"/>
    <property type="match status" value="1"/>
</dbReference>
<organism evidence="3 4">
    <name type="scientific">Amycolatopsis rhizosphaerae</name>
    <dbReference type="NCBI Taxonomy" id="2053003"/>
    <lineage>
        <taxon>Bacteria</taxon>
        <taxon>Bacillati</taxon>
        <taxon>Actinomycetota</taxon>
        <taxon>Actinomycetes</taxon>
        <taxon>Pseudonocardiales</taxon>
        <taxon>Pseudonocardiaceae</taxon>
        <taxon>Amycolatopsis</taxon>
    </lineage>
</organism>
<dbReference type="SUPFAM" id="SSF46955">
    <property type="entry name" value="Putative DNA-binding domain"/>
    <property type="match status" value="1"/>
</dbReference>
<proteinExistence type="predicted"/>
<accession>A0A558C5I1</accession>
<dbReference type="InterPro" id="IPR047057">
    <property type="entry name" value="MerR_fam"/>
</dbReference>
<evidence type="ECO:0000313" key="3">
    <source>
        <dbReference type="EMBL" id="TVT44043.1"/>
    </source>
</evidence>
<feature type="domain" description="HTH merR-type" evidence="2">
    <location>
        <begin position="1"/>
        <end position="68"/>
    </location>
</feature>
<dbReference type="GO" id="GO:0003677">
    <property type="term" value="F:DNA binding"/>
    <property type="evidence" value="ECO:0007669"/>
    <property type="project" value="UniProtKB-KW"/>
</dbReference>
<dbReference type="PANTHER" id="PTHR30204">
    <property type="entry name" value="REDOX-CYCLING DRUG-SENSING TRANSCRIPTIONAL ACTIVATOR SOXR"/>
    <property type="match status" value="1"/>
</dbReference>
<dbReference type="SMART" id="SM00422">
    <property type="entry name" value="HTH_MERR"/>
    <property type="match status" value="1"/>
</dbReference>
<evidence type="ECO:0000259" key="2">
    <source>
        <dbReference type="PROSITE" id="PS50937"/>
    </source>
</evidence>
<dbReference type="PANTHER" id="PTHR30204:SF97">
    <property type="entry name" value="MERR FAMILY REGULATORY PROTEIN"/>
    <property type="match status" value="1"/>
</dbReference>
<gene>
    <name evidence="3" type="ORF">FNH05_21915</name>
</gene>
<reference evidence="3 4" key="2">
    <citation type="submission" date="2019-08" db="EMBL/GenBank/DDBJ databases">
        <title>Amycolatopsis acidicola sp. nov., isolated from peat swamp forest soil.</title>
        <authorList>
            <person name="Srisuk N."/>
        </authorList>
    </citation>
    <scope>NUCLEOTIDE SEQUENCE [LARGE SCALE GENOMIC DNA]</scope>
    <source>
        <strain evidence="3 4">TBRC 6029</strain>
    </source>
</reference>
<name>A0A558C5I1_9PSEU</name>
<dbReference type="GO" id="GO:0003700">
    <property type="term" value="F:DNA-binding transcription factor activity"/>
    <property type="evidence" value="ECO:0007669"/>
    <property type="project" value="InterPro"/>
</dbReference>
<keyword evidence="4" id="KW-1185">Reference proteome</keyword>
<dbReference type="InterPro" id="IPR000551">
    <property type="entry name" value="MerR-type_HTH_dom"/>
</dbReference>
<keyword evidence="1" id="KW-0238">DNA-binding</keyword>
<dbReference type="PRINTS" id="PR00040">
    <property type="entry name" value="HTHMERR"/>
</dbReference>
<dbReference type="EMBL" id="VJWX01000236">
    <property type="protein sequence ID" value="TVT44043.1"/>
    <property type="molecule type" value="Genomic_DNA"/>
</dbReference>